<feature type="compositionally biased region" description="Basic and acidic residues" evidence="2">
    <location>
        <begin position="1"/>
        <end position="35"/>
    </location>
</feature>
<feature type="coiled-coil region" evidence="1">
    <location>
        <begin position="109"/>
        <end position="136"/>
    </location>
</feature>
<evidence type="ECO:0000313" key="3">
    <source>
        <dbReference type="Proteomes" id="UP000050640"/>
    </source>
</evidence>
<keyword evidence="1" id="KW-0175">Coiled coil</keyword>
<feature type="compositionally biased region" description="Polar residues" evidence="2">
    <location>
        <begin position="271"/>
        <end position="282"/>
    </location>
</feature>
<sequence>MANSPPEKRRCTKNAEKRDVVQMKGKEKDVDNVDETRDDSDDAVLLSQAMDEGAWIAPTQPDKASFLSGTLREDVLKQFDEIPFAGDAHMLTQEINRLRKQLGNSIGENQMLTYKVKNLNRENALLQDNLIQIQRTFEQRFLEQKIDFEKTERSMQNMITYQEQDLRTKEFRDRLNNSASNATEIGHAEVTETSGDARQDSLVIRLKKVSIPSFRRGNGFPRTLNNSPILRKAFAHCRSVLNDTFRATDSQGRSVNNTTSSQHDNNDAKGNRNTPTSSQQEIQTTNPNLYNCLVYLRPDNQLPQLYGICDEMITLGFRSIFPELFRNRELRPTRLMHDVLAEPRKRWCR</sequence>
<organism evidence="3 4">
    <name type="scientific">Elaeophora elaphi</name>
    <dbReference type="NCBI Taxonomy" id="1147741"/>
    <lineage>
        <taxon>Eukaryota</taxon>
        <taxon>Metazoa</taxon>
        <taxon>Ecdysozoa</taxon>
        <taxon>Nematoda</taxon>
        <taxon>Chromadorea</taxon>
        <taxon>Rhabditida</taxon>
        <taxon>Spirurina</taxon>
        <taxon>Spiruromorpha</taxon>
        <taxon>Filarioidea</taxon>
        <taxon>Onchocercidae</taxon>
        <taxon>Elaeophora</taxon>
    </lineage>
</organism>
<name>A0A0R3S1K6_9BILA</name>
<feature type="region of interest" description="Disordered" evidence="2">
    <location>
        <begin position="1"/>
        <end position="40"/>
    </location>
</feature>
<dbReference type="WBParaSite" id="EEL_0000855101-mRNA-1">
    <property type="protein sequence ID" value="EEL_0000855101-mRNA-1"/>
    <property type="gene ID" value="EEL_0000855101"/>
</dbReference>
<dbReference type="Proteomes" id="UP000050640">
    <property type="component" value="Unplaced"/>
</dbReference>
<dbReference type="AlphaFoldDB" id="A0A0R3S1K6"/>
<keyword evidence="3" id="KW-1185">Reference proteome</keyword>
<accession>A0A0R3S1K6</accession>
<protein>
    <submittedName>
        <fullName evidence="4">Csm1 domain-containing protein</fullName>
    </submittedName>
</protein>
<proteinExistence type="predicted"/>
<reference evidence="4" key="1">
    <citation type="submission" date="2017-02" db="UniProtKB">
        <authorList>
            <consortium name="WormBaseParasite"/>
        </authorList>
    </citation>
    <scope>IDENTIFICATION</scope>
</reference>
<feature type="compositionally biased region" description="Polar residues" evidence="2">
    <location>
        <begin position="248"/>
        <end position="263"/>
    </location>
</feature>
<evidence type="ECO:0000313" key="4">
    <source>
        <dbReference type="WBParaSite" id="EEL_0000855101-mRNA-1"/>
    </source>
</evidence>
<feature type="region of interest" description="Disordered" evidence="2">
    <location>
        <begin position="248"/>
        <end position="282"/>
    </location>
</feature>
<evidence type="ECO:0000256" key="1">
    <source>
        <dbReference type="SAM" id="Coils"/>
    </source>
</evidence>
<evidence type="ECO:0000256" key="2">
    <source>
        <dbReference type="SAM" id="MobiDB-lite"/>
    </source>
</evidence>